<organism evidence="1 2">
    <name type="scientific">Plectus sambesii</name>
    <dbReference type="NCBI Taxonomy" id="2011161"/>
    <lineage>
        <taxon>Eukaryota</taxon>
        <taxon>Metazoa</taxon>
        <taxon>Ecdysozoa</taxon>
        <taxon>Nematoda</taxon>
        <taxon>Chromadorea</taxon>
        <taxon>Plectida</taxon>
        <taxon>Plectina</taxon>
        <taxon>Plectoidea</taxon>
        <taxon>Plectidae</taxon>
        <taxon>Plectus</taxon>
    </lineage>
</organism>
<proteinExistence type="predicted"/>
<keyword evidence="1" id="KW-1185">Reference proteome</keyword>
<dbReference type="AlphaFoldDB" id="A0A914WGH5"/>
<dbReference type="WBParaSite" id="PSAMB.scaffold4082size15772.g23381.t1">
    <property type="protein sequence ID" value="PSAMB.scaffold4082size15772.g23381.t1"/>
    <property type="gene ID" value="PSAMB.scaffold4082size15772.g23381"/>
</dbReference>
<sequence length="129" mass="14140">MGLSPADADVSARATTGQRIGGRRVGESIIHRRFVIVETPVRRSRSRRHNCFTDLGIRVRASLGVFIQDTIKMSSAPLSGGGLSRALYPSEMRLSYYRSINGSLRHPDVAALPEGTLLAHRCLSTQPRP</sequence>
<protein>
    <submittedName>
        <fullName evidence="2">Uncharacterized protein</fullName>
    </submittedName>
</protein>
<name>A0A914WGH5_9BILA</name>
<accession>A0A914WGH5</accession>
<dbReference type="Proteomes" id="UP000887566">
    <property type="component" value="Unplaced"/>
</dbReference>
<evidence type="ECO:0000313" key="1">
    <source>
        <dbReference type="Proteomes" id="UP000887566"/>
    </source>
</evidence>
<reference evidence="2" key="1">
    <citation type="submission" date="2022-11" db="UniProtKB">
        <authorList>
            <consortium name="WormBaseParasite"/>
        </authorList>
    </citation>
    <scope>IDENTIFICATION</scope>
</reference>
<evidence type="ECO:0000313" key="2">
    <source>
        <dbReference type="WBParaSite" id="PSAMB.scaffold4082size15772.g23381.t1"/>
    </source>
</evidence>